<comment type="caution">
    <text evidence="14">The sequence shown here is derived from an EMBL/GenBank/DDBJ whole genome shotgun (WGS) entry which is preliminary data.</text>
</comment>
<keyword evidence="6 11" id="KW-0223">Dioxygenase</keyword>
<evidence type="ECO:0000256" key="2">
    <source>
        <dbReference type="ARBA" id="ARBA00007502"/>
    </source>
</evidence>
<dbReference type="GO" id="GO:0010468">
    <property type="term" value="P:regulation of gene expression"/>
    <property type="evidence" value="ECO:0007669"/>
    <property type="project" value="UniProtKB-ARBA"/>
</dbReference>
<dbReference type="CDD" id="cd18892">
    <property type="entry name" value="TET"/>
    <property type="match status" value="1"/>
</dbReference>
<dbReference type="PANTHER" id="PTHR23358:SF6">
    <property type="entry name" value="METHYLCYTOSINE DIOXYGENASE TET"/>
    <property type="match status" value="1"/>
</dbReference>
<dbReference type="GO" id="GO:0141166">
    <property type="term" value="P:chromosomal 5-methylcytosine DNA demethylation pathway"/>
    <property type="evidence" value="ECO:0007669"/>
    <property type="project" value="UniProtKB-UniRule"/>
</dbReference>
<protein>
    <recommendedName>
        <fullName evidence="11">Methylcytosine dioxygenase TET</fullName>
        <ecNumber evidence="11">1.14.11.80</ecNumber>
    </recommendedName>
</protein>
<feature type="region of interest" description="Disordered" evidence="12">
    <location>
        <begin position="352"/>
        <end position="376"/>
    </location>
</feature>
<keyword evidence="5 11" id="KW-0862">Zinc</keyword>
<gene>
    <name evidence="14" type="ORF">BaRGS_00001274</name>
</gene>
<feature type="compositionally biased region" description="Low complexity" evidence="12">
    <location>
        <begin position="1418"/>
        <end position="1436"/>
    </location>
</feature>
<sequence length="1599" mass="172040">MMENAVGPVETFANAPAVVDPYAFPAEEPSHSDLALNTANGRGVPSPNPKTLPLHQTPCLQMNMQFPYPAQHNASSYQLAGHTSLNSHEQDLSSFQDSVKKEPVKKKKGKSVVGGDGVKVKKPKKTKKVKDLLQPSAALQDGMVGGPPQGTGYVADSPYSDATYHSASGDPRHNILCAKIAAPFIPSHLSASSESDSSSHSYPYPGSNITSSPLPPTPPSNFSSVNLNSLKTLPDSQRQSLDSLDQPSSRPASRASTVSTSSNSETRTKESADVIPLSKVLEIIEREKALGSSNPCKRRRTAKPQHIQNAEEEAKKFAASNNAKAVAGGPAMQKLPPVSSSAAVQNPHPVCSVSAVQSPQPASSKPAVHTNAGHGLDRPAPDKGFCCSGCEKDGSLSSKNCEEKLAVGFSPSPKAPGLNPDICVNLAAAGTHELVPHSDPSDTVPQPQTVQPDHLKNLSNVDSTVASLAPYNKEAADLFITASQNQATEAMLTKPPAASSLSLTSYQQNGFHLHPETHAQMPAVFSDSFSNTFKHFLKTSEPGSHTTGHLPAHTACTTTTDVISSAAPVPSVLSSVKAENIVPEEHQNHATEFEKVPTSFARKNLSHLQNLFHSSAVQANTCSGSPSPSSYTKILPPALSDDKSLLEWTDTKPSSTKTHTSGQGAGWLQNGTSISGMESFLPQTGPQSTSKPLTASGTSLSSRTPLIRDPSPAVPTPPGHPQGALLSAPPHQNTLPNSGPLPPFGAFAGFKTDAHNITQGYQTGQYSGIQTPISLPTKKEVSAGKKTKKKQKTASQTQKAVGDHLNGKIQAGGTNFFSSGLKERNVKPLSGNWSNMQLVMDDKSNLKPVSGDYPNSVKPSFMAGSDTKPVTSLYDKAEMGLGTGGRGNSTSQSTIRQPPPSHALGSMPNMSPEEELADRLVSNRVESVPQCGCLGPDYIFYPDVFNESIEGPYYTQLGAAKDVAGLRQIMEQRTGLRGKAIRIEKIHYTGKEGRSAQGCPIAKWIIRRSGPEEKYLCVARKRPGHFCNAAYLVVVIVAWEGVESEQADSLYNYLVPTLTKHGFETDRRCGTNEQKTCACQGADLLRRGASFSFGCSWSMYFNGCKFARSHIARKFKLKDTQKEEELEEHLQNLATVVGPLYKMAAPDAHRNQVHFEEKASMCRLGKQKGRPFSGVTACVDFCAHSHKDFHNMQNGSTVVVTLTKHRGLSKPDDEQLHVLPLYVMDNTDEYGSIDAQMAKVQSGALEILHDYPIQARLRAAPLTPKRRGRQPKKDSPAKRGGAVSSPADSAPGGGRASAPGTPTPLTPDSKDKNLSFHSQDSSQSLPDTFSGSNSTMQSPEKGFSSGDSSYLDKENSSTSEDFLSQTFGPSELYEKVWEYFYSNGTFPPQEFMDKWAAVQKQAMMNPPPQDSVTNNGANHHSSPNGSSSSDSCPPSNHQREAAKQSSPSSCLPQTASSPVNTQRPLNPVMRPNGSFVTPTLGQGPDEPTFTMMDPTVVRCEWQDNRESFHDPGIGGVAIALSHGAVLFEVAKRELHATTALKNPNRYQPTRISLVFYQHKNLNYYHHGYYEYERKLATQRQKRIEKLMEEGATAAEAEQA</sequence>
<feature type="region of interest" description="Disordered" evidence="12">
    <location>
        <begin position="189"/>
        <end position="272"/>
    </location>
</feature>
<keyword evidence="4 11" id="KW-0479">Metal-binding</keyword>
<feature type="compositionally biased region" description="Polar residues" evidence="12">
    <location>
        <begin position="225"/>
        <end position="246"/>
    </location>
</feature>
<feature type="compositionally biased region" description="Low complexity" evidence="12">
    <location>
        <begin position="247"/>
        <end position="264"/>
    </location>
</feature>
<feature type="compositionally biased region" description="Polar residues" evidence="12">
    <location>
        <begin position="1443"/>
        <end position="1464"/>
    </location>
</feature>
<evidence type="ECO:0000313" key="14">
    <source>
        <dbReference type="EMBL" id="KAK7507339.1"/>
    </source>
</evidence>
<evidence type="ECO:0000256" key="11">
    <source>
        <dbReference type="RuleBase" id="RU367064"/>
    </source>
</evidence>
<feature type="non-terminal residue" evidence="14">
    <location>
        <position position="1599"/>
    </location>
</feature>
<feature type="compositionally biased region" description="Polar residues" evidence="12">
    <location>
        <begin position="651"/>
        <end position="662"/>
    </location>
</feature>
<feature type="region of interest" description="Disordered" evidence="12">
    <location>
        <begin position="1258"/>
        <end position="1364"/>
    </location>
</feature>
<dbReference type="InterPro" id="IPR046942">
    <property type="entry name" value="TET_oxygenase"/>
</dbReference>
<evidence type="ECO:0000256" key="5">
    <source>
        <dbReference type="ARBA" id="ARBA00022833"/>
    </source>
</evidence>
<keyword evidence="15" id="KW-1185">Reference proteome</keyword>
<dbReference type="SMART" id="SM01333">
    <property type="entry name" value="Tet_JBP"/>
    <property type="match status" value="1"/>
</dbReference>
<feature type="domain" description="Methylcytosine dioxygenase TET1-3 oxygenase" evidence="13">
    <location>
        <begin position="1096"/>
        <end position="1559"/>
    </location>
</feature>
<keyword evidence="3" id="KW-0158">Chromosome</keyword>
<feature type="compositionally biased region" description="Polar residues" evidence="12">
    <location>
        <begin position="88"/>
        <end position="97"/>
    </location>
</feature>
<feature type="region of interest" description="Disordered" evidence="12">
    <location>
        <begin position="1404"/>
        <end position="1489"/>
    </location>
</feature>
<dbReference type="InterPro" id="IPR024779">
    <property type="entry name" value="2OGFeDO_JBP1/TET_oxygenase_dom"/>
</dbReference>
<feature type="compositionally biased region" description="Low complexity" evidence="12">
    <location>
        <begin position="189"/>
        <end position="201"/>
    </location>
</feature>
<feature type="region of interest" description="Disordered" evidence="12">
    <location>
        <begin position="88"/>
        <end position="130"/>
    </location>
</feature>
<evidence type="ECO:0000256" key="8">
    <source>
        <dbReference type="ARBA" id="ARBA00023004"/>
    </source>
</evidence>
<keyword evidence="8 11" id="KW-0408">Iron</keyword>
<dbReference type="InterPro" id="IPR040175">
    <property type="entry name" value="TET1/2/3"/>
</dbReference>
<dbReference type="EMBL" id="JACVVK020000004">
    <property type="protein sequence ID" value="KAK7507339.1"/>
    <property type="molecule type" value="Genomic_DNA"/>
</dbReference>
<feature type="compositionally biased region" description="Polar residues" evidence="12">
    <location>
        <begin position="1315"/>
        <end position="1338"/>
    </location>
</feature>
<evidence type="ECO:0000259" key="13">
    <source>
        <dbReference type="SMART" id="SM01333"/>
    </source>
</evidence>
<evidence type="ECO:0000256" key="10">
    <source>
        <dbReference type="ARBA" id="ARBA00049431"/>
    </source>
</evidence>
<feature type="compositionally biased region" description="Polar residues" evidence="12">
    <location>
        <begin position="354"/>
        <end position="363"/>
    </location>
</feature>
<dbReference type="Proteomes" id="UP001519460">
    <property type="component" value="Unassembled WGS sequence"/>
</dbReference>
<comment type="cofactor">
    <cofactor evidence="11">
        <name>Fe(2+)</name>
        <dbReference type="ChEBI" id="CHEBI:29033"/>
    </cofactor>
    <text evidence="11">Binds 1 Fe(2+) ion per subunit.</text>
</comment>
<evidence type="ECO:0000256" key="4">
    <source>
        <dbReference type="ARBA" id="ARBA00022723"/>
    </source>
</evidence>
<evidence type="ECO:0000256" key="3">
    <source>
        <dbReference type="ARBA" id="ARBA00022454"/>
    </source>
</evidence>
<name>A0ABD0M7J1_9CAEN</name>
<evidence type="ECO:0000256" key="7">
    <source>
        <dbReference type="ARBA" id="ARBA00023002"/>
    </source>
</evidence>
<dbReference type="PANTHER" id="PTHR23358">
    <property type="entry name" value="METHYLCYTOSINE DIOXYGENASE TET"/>
    <property type="match status" value="1"/>
</dbReference>
<comment type="catalytic activity">
    <reaction evidence="10 11">
        <text>a 5-hydroxymethyl-2'-deoxycytidine in DNA + 2-oxoglutarate + O2 = a 5-formyl-2'-deoxycytidine in DNA + succinate + CO2 + H2O</text>
        <dbReference type="Rhea" id="RHEA:53828"/>
        <dbReference type="Rhea" id="RHEA-COMP:13315"/>
        <dbReference type="Rhea" id="RHEA-COMP:13656"/>
        <dbReference type="ChEBI" id="CHEBI:15377"/>
        <dbReference type="ChEBI" id="CHEBI:15379"/>
        <dbReference type="ChEBI" id="CHEBI:16526"/>
        <dbReference type="ChEBI" id="CHEBI:16810"/>
        <dbReference type="ChEBI" id="CHEBI:30031"/>
        <dbReference type="ChEBI" id="CHEBI:136731"/>
        <dbReference type="ChEBI" id="CHEBI:137731"/>
        <dbReference type="EC" id="1.14.11.80"/>
    </reaction>
</comment>
<comment type="subcellular location">
    <subcellularLocation>
        <location evidence="1">Chromosome</location>
    </subcellularLocation>
</comment>
<evidence type="ECO:0000256" key="12">
    <source>
        <dbReference type="SAM" id="MobiDB-lite"/>
    </source>
</evidence>
<comment type="catalytic activity">
    <reaction evidence="9 11">
        <text>a 5-formyl-2'-deoxycytidine in DNA + 2-oxoglutarate + O2 = a 5-carboxyl-2'-deoxycytidine in DNA + succinate + CO2 + H(+)</text>
        <dbReference type="Rhea" id="RHEA:53832"/>
        <dbReference type="Rhea" id="RHEA-COMP:13656"/>
        <dbReference type="Rhea" id="RHEA-COMP:13657"/>
        <dbReference type="ChEBI" id="CHEBI:15378"/>
        <dbReference type="ChEBI" id="CHEBI:15379"/>
        <dbReference type="ChEBI" id="CHEBI:16526"/>
        <dbReference type="ChEBI" id="CHEBI:16810"/>
        <dbReference type="ChEBI" id="CHEBI:30031"/>
        <dbReference type="ChEBI" id="CHEBI:137731"/>
        <dbReference type="ChEBI" id="CHEBI:137732"/>
        <dbReference type="EC" id="1.14.11.80"/>
    </reaction>
</comment>
<dbReference type="GO" id="GO:0005694">
    <property type="term" value="C:chromosome"/>
    <property type="evidence" value="ECO:0007669"/>
    <property type="project" value="UniProtKB-SubCell"/>
</dbReference>
<comment type="cofactor">
    <cofactor evidence="11">
        <name>Zn(2+)</name>
        <dbReference type="ChEBI" id="CHEBI:29105"/>
    </cofactor>
    <text evidence="11">The zinc ions have a structural role.</text>
</comment>
<dbReference type="GO" id="GO:0008270">
    <property type="term" value="F:zinc ion binding"/>
    <property type="evidence" value="ECO:0007669"/>
    <property type="project" value="UniProtKB-UniRule"/>
</dbReference>
<comment type="catalytic activity">
    <reaction evidence="11">
        <text>a 5-methyl-2'-deoxycytidine in DNA + 2-oxoglutarate + O2 = a 5-hydroxymethyl-2'-deoxycytidine in DNA + succinate + CO2</text>
        <dbReference type="Rhea" id="RHEA:52636"/>
        <dbReference type="Rhea" id="RHEA-COMP:11370"/>
        <dbReference type="Rhea" id="RHEA-COMP:13315"/>
        <dbReference type="ChEBI" id="CHEBI:15379"/>
        <dbReference type="ChEBI" id="CHEBI:16526"/>
        <dbReference type="ChEBI" id="CHEBI:16810"/>
        <dbReference type="ChEBI" id="CHEBI:30031"/>
        <dbReference type="ChEBI" id="CHEBI:85454"/>
        <dbReference type="ChEBI" id="CHEBI:136731"/>
        <dbReference type="EC" id="1.14.11.80"/>
    </reaction>
</comment>
<dbReference type="EC" id="1.14.11.80" evidence="11"/>
<feature type="compositionally biased region" description="Low complexity" evidence="12">
    <location>
        <begin position="1280"/>
        <end position="1300"/>
    </location>
</feature>
<dbReference type="GO" id="GO:0070579">
    <property type="term" value="F:DNA 5-methylcytosine dioxygenase activity"/>
    <property type="evidence" value="ECO:0007669"/>
    <property type="project" value="UniProtKB-UniRule"/>
</dbReference>
<evidence type="ECO:0000256" key="6">
    <source>
        <dbReference type="ARBA" id="ARBA00022964"/>
    </source>
</evidence>
<reference evidence="14 15" key="1">
    <citation type="journal article" date="2023" name="Sci. Data">
        <title>Genome assembly of the Korean intertidal mud-creeper Batillaria attramentaria.</title>
        <authorList>
            <person name="Patra A.K."/>
            <person name="Ho P.T."/>
            <person name="Jun S."/>
            <person name="Lee S.J."/>
            <person name="Kim Y."/>
            <person name="Won Y.J."/>
        </authorList>
    </citation>
    <scope>NUCLEOTIDE SEQUENCE [LARGE SCALE GENOMIC DNA]</scope>
    <source>
        <strain evidence="14">Wonlab-2016</strain>
    </source>
</reference>
<feature type="region of interest" description="Disordered" evidence="12">
    <location>
        <begin position="781"/>
        <end position="801"/>
    </location>
</feature>
<evidence type="ECO:0000256" key="9">
    <source>
        <dbReference type="ARBA" id="ARBA00047840"/>
    </source>
</evidence>
<feature type="region of interest" description="Disordered" evidence="12">
    <location>
        <begin position="879"/>
        <end position="913"/>
    </location>
</feature>
<comment type="similarity">
    <text evidence="2 11">Belongs to the TET family.</text>
</comment>
<proteinExistence type="inferred from homology"/>
<evidence type="ECO:0000313" key="15">
    <source>
        <dbReference type="Proteomes" id="UP001519460"/>
    </source>
</evidence>
<feature type="compositionally biased region" description="Polar residues" evidence="12">
    <location>
        <begin position="669"/>
        <end position="704"/>
    </location>
</feature>
<feature type="region of interest" description="Disordered" evidence="12">
    <location>
        <begin position="649"/>
        <end position="730"/>
    </location>
</feature>
<evidence type="ECO:0000256" key="1">
    <source>
        <dbReference type="ARBA" id="ARBA00004286"/>
    </source>
</evidence>
<dbReference type="Pfam" id="PF12851">
    <property type="entry name" value="Tet_JBP"/>
    <property type="match status" value="1"/>
</dbReference>
<keyword evidence="7 11" id="KW-0560">Oxidoreductase</keyword>
<comment type="function">
    <text evidence="11">Dioxygenase that catalyzes the conversion of the modified genomic base 5-methylcytosine (5mC) into 5-hydroxymethylcytosine (5hmC) and plays a key role in epigenetic chromatin reprogramming during embryonic development.</text>
</comment>
<organism evidence="14 15">
    <name type="scientific">Batillaria attramentaria</name>
    <dbReference type="NCBI Taxonomy" id="370345"/>
    <lineage>
        <taxon>Eukaryota</taxon>
        <taxon>Metazoa</taxon>
        <taxon>Spiralia</taxon>
        <taxon>Lophotrochozoa</taxon>
        <taxon>Mollusca</taxon>
        <taxon>Gastropoda</taxon>
        <taxon>Caenogastropoda</taxon>
        <taxon>Sorbeoconcha</taxon>
        <taxon>Cerithioidea</taxon>
        <taxon>Batillariidae</taxon>
        <taxon>Batillaria</taxon>
    </lineage>
</organism>
<dbReference type="GO" id="GO:0005634">
    <property type="term" value="C:nucleus"/>
    <property type="evidence" value="ECO:0007669"/>
    <property type="project" value="UniProtKB-UniRule"/>
</dbReference>
<accession>A0ABD0M7J1</accession>